<sequence length="109" mass="12326">MQIKNALILSMVIVVCTAQSQPQRQQVTDTALDEALTDKRFIERQLKCAISEGPCDAIGRRLKTLAPLVLRGACPQCTPQETKQIQKTLSYVQRNYPQEWAKIIRHYAG</sequence>
<accession>A0A6M9BJ32</accession>
<proteinExistence type="evidence at transcript level"/>
<feature type="chain" id="PRO_5026827683" evidence="1">
    <location>
        <begin position="19"/>
        <end position="109"/>
    </location>
</feature>
<dbReference type="PANTHER" id="PTHR11257:SF11">
    <property type="entry name" value="CHEMOSENSORY PROTEIN 17"/>
    <property type="match status" value="1"/>
</dbReference>
<evidence type="ECO:0000313" key="2">
    <source>
        <dbReference type="EMBL" id="QKK82654.1"/>
    </source>
</evidence>
<gene>
    <name evidence="2" type="primary">CSP10</name>
</gene>
<dbReference type="EMBL" id="MK887150">
    <property type="protein sequence ID" value="QKK82654.1"/>
    <property type="molecule type" value="mRNA"/>
</dbReference>
<feature type="signal peptide" evidence="1">
    <location>
        <begin position="1"/>
        <end position="18"/>
    </location>
</feature>
<keyword evidence="1" id="KW-0732">Signal</keyword>
<name>A0A6M9BJ32_9NEOP</name>
<dbReference type="Pfam" id="PF03392">
    <property type="entry name" value="OS-D"/>
    <property type="match status" value="1"/>
</dbReference>
<dbReference type="Gene3D" id="1.10.2080.10">
    <property type="entry name" value="Insect odorant-binding protein A10/Ejaculatory bulb-specific protein 3"/>
    <property type="match status" value="1"/>
</dbReference>
<dbReference type="AlphaFoldDB" id="A0A6M9BJ32"/>
<dbReference type="PANTHER" id="PTHR11257">
    <property type="entry name" value="CHEMOSENSORY PROTEIN-RELATED"/>
    <property type="match status" value="1"/>
</dbReference>
<dbReference type="SUPFAM" id="SSF100910">
    <property type="entry name" value="Chemosensory protein Csp2"/>
    <property type="match status" value="1"/>
</dbReference>
<dbReference type="InterPro" id="IPR036682">
    <property type="entry name" value="OS_D_A10/PebIII_sf"/>
</dbReference>
<organism evidence="2">
    <name type="scientific">Histia rhodope</name>
    <dbReference type="NCBI Taxonomy" id="1453155"/>
    <lineage>
        <taxon>Eukaryota</taxon>
        <taxon>Metazoa</taxon>
        <taxon>Ecdysozoa</taxon>
        <taxon>Arthropoda</taxon>
        <taxon>Hexapoda</taxon>
        <taxon>Insecta</taxon>
        <taxon>Pterygota</taxon>
        <taxon>Neoptera</taxon>
        <taxon>Endopterygota</taxon>
        <taxon>Lepidoptera</taxon>
        <taxon>Glossata</taxon>
        <taxon>Ditrysia</taxon>
        <taxon>Zygaenoidea</taxon>
        <taxon>Zygaenidae</taxon>
        <taxon>Chalcosiinae</taxon>
        <taxon>Histia</taxon>
    </lineage>
</organism>
<evidence type="ECO:0000256" key="1">
    <source>
        <dbReference type="SAM" id="SignalP"/>
    </source>
</evidence>
<protein>
    <submittedName>
        <fullName evidence="2">Chemosensory protein</fullName>
    </submittedName>
</protein>
<reference evidence="2" key="1">
    <citation type="submission" date="2019-05" db="EMBL/GenBank/DDBJ databases">
        <authorList>
            <person name="Yang H."/>
        </authorList>
    </citation>
    <scope>NUCLEOTIDE SEQUENCE</scope>
</reference>
<dbReference type="InterPro" id="IPR005055">
    <property type="entry name" value="A10/PebIII"/>
</dbReference>